<evidence type="ECO:0000256" key="1">
    <source>
        <dbReference type="ARBA" id="ARBA00023015"/>
    </source>
</evidence>
<accession>A0A4Y3IQT1</accession>
<evidence type="ECO:0000313" key="7">
    <source>
        <dbReference type="Proteomes" id="UP000318242"/>
    </source>
</evidence>
<dbReference type="PANTHER" id="PTHR47506:SF1">
    <property type="entry name" value="HTH-TYPE TRANSCRIPTIONAL REGULATOR YJDC"/>
    <property type="match status" value="1"/>
</dbReference>
<dbReference type="GO" id="GO:0003677">
    <property type="term" value="F:DNA binding"/>
    <property type="evidence" value="ECO:0007669"/>
    <property type="project" value="UniProtKB-UniRule"/>
</dbReference>
<dbReference type="InterPro" id="IPR001647">
    <property type="entry name" value="HTH_TetR"/>
</dbReference>
<proteinExistence type="predicted"/>
<keyword evidence="3" id="KW-0804">Transcription</keyword>
<dbReference type="Gene3D" id="1.10.357.10">
    <property type="entry name" value="Tetracycline Repressor, domain 2"/>
    <property type="match status" value="1"/>
</dbReference>
<evidence type="ECO:0000259" key="5">
    <source>
        <dbReference type="PROSITE" id="PS50977"/>
    </source>
</evidence>
<dbReference type="InterPro" id="IPR009057">
    <property type="entry name" value="Homeodomain-like_sf"/>
</dbReference>
<dbReference type="RefSeq" id="WP_167495393.1">
    <property type="nucleotide sequence ID" value="NZ_BJLH01000010.1"/>
</dbReference>
<name>A0A4Y3IQT1_9VIBR</name>
<sequence>MNTTKRDHLIDSFIALVSEQGMSASGVDSIAKYANVSKKTIYNQFGSKEALAVEALTRFSNRVQANWERDRVDIADSKELFLRFFTELEEIINAGLFHGCIFVNMCREYPELEHDIHIAAKKHKQAVQHELLSRLKMIGCQDPERLFHIELIYEGLMSKLLVYQDVKMVQSAKCMVLEIIK</sequence>
<dbReference type="EMBL" id="BJLH01000010">
    <property type="protein sequence ID" value="GEA61224.1"/>
    <property type="molecule type" value="Genomic_DNA"/>
</dbReference>
<dbReference type="Proteomes" id="UP000318242">
    <property type="component" value="Unassembled WGS sequence"/>
</dbReference>
<dbReference type="PRINTS" id="PR00455">
    <property type="entry name" value="HTHTETR"/>
</dbReference>
<dbReference type="Pfam" id="PF00440">
    <property type="entry name" value="TetR_N"/>
    <property type="match status" value="1"/>
</dbReference>
<dbReference type="AlphaFoldDB" id="A0A4Y3IQT1"/>
<comment type="caution">
    <text evidence="6">The sequence shown here is derived from an EMBL/GenBank/DDBJ whole genome shotgun (WGS) entry which is preliminary data.</text>
</comment>
<dbReference type="PROSITE" id="PS50977">
    <property type="entry name" value="HTH_TETR_2"/>
    <property type="match status" value="1"/>
</dbReference>
<dbReference type="SUPFAM" id="SSF46689">
    <property type="entry name" value="Homeodomain-like"/>
    <property type="match status" value="1"/>
</dbReference>
<feature type="domain" description="HTH tetR-type" evidence="5">
    <location>
        <begin position="3"/>
        <end position="63"/>
    </location>
</feature>
<keyword evidence="2 4" id="KW-0238">DNA-binding</keyword>
<dbReference type="PANTHER" id="PTHR47506">
    <property type="entry name" value="TRANSCRIPTIONAL REGULATORY PROTEIN"/>
    <property type="match status" value="1"/>
</dbReference>
<gene>
    <name evidence="6" type="ORF">VCO01S_24170</name>
</gene>
<dbReference type="InterPro" id="IPR036271">
    <property type="entry name" value="Tet_transcr_reg_TetR-rel_C_sf"/>
</dbReference>
<evidence type="ECO:0000256" key="3">
    <source>
        <dbReference type="ARBA" id="ARBA00023163"/>
    </source>
</evidence>
<reference evidence="6 7" key="1">
    <citation type="submission" date="2019-06" db="EMBL/GenBank/DDBJ databases">
        <title>Whole genome shotgun sequence of Vibrio comitans NBRC 102076.</title>
        <authorList>
            <person name="Hosoyama A."/>
            <person name="Uohara A."/>
            <person name="Ohji S."/>
            <person name="Ichikawa N."/>
        </authorList>
    </citation>
    <scope>NUCLEOTIDE SEQUENCE [LARGE SCALE GENOMIC DNA]</scope>
    <source>
        <strain evidence="6 7">NBRC 102076</strain>
    </source>
</reference>
<evidence type="ECO:0000256" key="4">
    <source>
        <dbReference type="PROSITE-ProRule" id="PRU00335"/>
    </source>
</evidence>
<evidence type="ECO:0000313" key="6">
    <source>
        <dbReference type="EMBL" id="GEA61224.1"/>
    </source>
</evidence>
<organism evidence="6 7">
    <name type="scientific">Vibrio comitans NBRC 102076</name>
    <dbReference type="NCBI Taxonomy" id="1219078"/>
    <lineage>
        <taxon>Bacteria</taxon>
        <taxon>Pseudomonadati</taxon>
        <taxon>Pseudomonadota</taxon>
        <taxon>Gammaproteobacteria</taxon>
        <taxon>Vibrionales</taxon>
        <taxon>Vibrionaceae</taxon>
        <taxon>Vibrio</taxon>
    </lineage>
</organism>
<feature type="DNA-binding region" description="H-T-H motif" evidence="4">
    <location>
        <begin position="26"/>
        <end position="45"/>
    </location>
</feature>
<protein>
    <submittedName>
        <fullName evidence="6">Putative transcriptional regulator, TetR family protein</fullName>
    </submittedName>
</protein>
<dbReference type="SUPFAM" id="SSF48498">
    <property type="entry name" value="Tetracyclin repressor-like, C-terminal domain"/>
    <property type="match status" value="1"/>
</dbReference>
<evidence type="ECO:0000256" key="2">
    <source>
        <dbReference type="ARBA" id="ARBA00023125"/>
    </source>
</evidence>
<keyword evidence="7" id="KW-1185">Reference proteome</keyword>
<keyword evidence="1" id="KW-0805">Transcription regulation</keyword>